<dbReference type="STRING" id="990121.A0A0V0Z863"/>
<dbReference type="PROSITE" id="PS51732">
    <property type="entry name" value="ASN_GLN_ASE_3"/>
    <property type="match status" value="1"/>
</dbReference>
<dbReference type="InterPro" id="IPR027474">
    <property type="entry name" value="L-asparaginase_N"/>
</dbReference>
<proteinExistence type="inferred from homology"/>
<feature type="domain" description="L-asparaginase N-terminal" evidence="9">
    <location>
        <begin position="13"/>
        <end position="233"/>
    </location>
</feature>
<dbReference type="Proteomes" id="UP000054783">
    <property type="component" value="Unassembled WGS sequence"/>
</dbReference>
<dbReference type="SMART" id="SM00248">
    <property type="entry name" value="ANK"/>
    <property type="match status" value="5"/>
</dbReference>
<evidence type="ECO:0000256" key="5">
    <source>
        <dbReference type="ARBA" id="ARBA00061199"/>
    </source>
</evidence>
<keyword evidence="2" id="KW-0677">Repeat</keyword>
<comment type="similarity">
    <text evidence="5">In the N-terminal section; belongs to the asparaginase 1 family.</text>
</comment>
<evidence type="ECO:0000256" key="1">
    <source>
        <dbReference type="ARBA" id="ARBA00012920"/>
    </source>
</evidence>
<evidence type="ECO:0000259" key="9">
    <source>
        <dbReference type="Pfam" id="PF00710"/>
    </source>
</evidence>
<dbReference type="Gene3D" id="1.25.40.20">
    <property type="entry name" value="Ankyrin repeat-containing domain"/>
    <property type="match status" value="2"/>
</dbReference>
<organism evidence="11 12">
    <name type="scientific">Trichinella patagoniensis</name>
    <dbReference type="NCBI Taxonomy" id="990121"/>
    <lineage>
        <taxon>Eukaryota</taxon>
        <taxon>Metazoa</taxon>
        <taxon>Ecdysozoa</taxon>
        <taxon>Nematoda</taxon>
        <taxon>Enoplea</taxon>
        <taxon>Dorylaimia</taxon>
        <taxon>Trichinellida</taxon>
        <taxon>Trichinellidae</taxon>
        <taxon>Trichinella</taxon>
    </lineage>
</organism>
<dbReference type="Pfam" id="PF00710">
    <property type="entry name" value="Asparaginase"/>
    <property type="match status" value="1"/>
</dbReference>
<dbReference type="PANTHER" id="PTHR11707:SF28">
    <property type="entry name" value="60 KDA LYSOPHOSPHOLIPASE"/>
    <property type="match status" value="1"/>
</dbReference>
<evidence type="ECO:0000256" key="2">
    <source>
        <dbReference type="ARBA" id="ARBA00022737"/>
    </source>
</evidence>
<accession>A0A0V0Z863</accession>
<feature type="active site" evidence="7">
    <location>
        <position position="22"/>
    </location>
</feature>
<dbReference type="FunFam" id="3.40.50.1170:FF:000003">
    <property type="entry name" value="60 kDa lysophospholipase"/>
    <property type="match status" value="1"/>
</dbReference>
<dbReference type="SFLD" id="SFLDS00057">
    <property type="entry name" value="Glutaminase/Asparaginase"/>
    <property type="match status" value="1"/>
</dbReference>
<dbReference type="PANTHER" id="PTHR11707">
    <property type="entry name" value="L-ASPARAGINASE"/>
    <property type="match status" value="1"/>
</dbReference>
<dbReference type="SUPFAM" id="SSF53774">
    <property type="entry name" value="Glutaminase/Asparaginase"/>
    <property type="match status" value="1"/>
</dbReference>
<dbReference type="CDD" id="cd08963">
    <property type="entry name" value="L-asparaginase_I"/>
    <property type="match status" value="1"/>
</dbReference>
<dbReference type="InterPro" id="IPR036152">
    <property type="entry name" value="Asp/glu_Ase-like_sf"/>
</dbReference>
<evidence type="ECO:0000313" key="12">
    <source>
        <dbReference type="Proteomes" id="UP000054783"/>
    </source>
</evidence>
<evidence type="ECO:0000256" key="6">
    <source>
        <dbReference type="PROSITE-ProRule" id="PRU00023"/>
    </source>
</evidence>
<dbReference type="InterPro" id="IPR027473">
    <property type="entry name" value="L-asparaginase_C"/>
</dbReference>
<dbReference type="FunFam" id="3.40.50.40:FF:000001">
    <property type="entry name" value="L-asparaginase 1"/>
    <property type="match status" value="1"/>
</dbReference>
<dbReference type="Gene3D" id="3.40.50.1170">
    <property type="entry name" value="L-asparaginase, N-terminal domain"/>
    <property type="match status" value="1"/>
</dbReference>
<dbReference type="InterPro" id="IPR041725">
    <property type="entry name" value="L-asparaginase_I"/>
</dbReference>
<dbReference type="EC" id="3.5.1.1" evidence="1"/>
<comment type="caution">
    <text evidence="11">The sequence shown here is derived from an EMBL/GenBank/DDBJ whole genome shotgun (WGS) entry which is preliminary data.</text>
</comment>
<dbReference type="InterPro" id="IPR002110">
    <property type="entry name" value="Ankyrin_rpt"/>
</dbReference>
<evidence type="ECO:0000256" key="4">
    <source>
        <dbReference type="ARBA" id="ARBA00023043"/>
    </source>
</evidence>
<dbReference type="PRINTS" id="PR00139">
    <property type="entry name" value="ASNGLNASE"/>
</dbReference>
<dbReference type="InterPro" id="IPR020827">
    <property type="entry name" value="Asparaginase/glutaminase_AS1"/>
</dbReference>
<dbReference type="AlphaFoldDB" id="A0A0V0Z863"/>
<dbReference type="Pfam" id="PF17763">
    <property type="entry name" value="Asparaginase_C"/>
    <property type="match status" value="1"/>
</dbReference>
<sequence>MDMNLHNREAESKVLMIYTGGTIGMRSENNGNRKFNSKPYVPVENYLLQAIRADSYLNDAAYVNKYYSHIEDKPCALPHVQFENKRIVYWIIEYQPLLDSSDMSFEEWIKIANTISENYENYDGFVILHGTDTLCFTASALSFMFENLGKSIVLTGSQIPVCEVRSDGRENMIGSLIIAGNYDIPEVTIYFNSKLFRGNRTTKYDNNSLDAFCSPNVPPLATMDIRVNVHWEAVFRSTEMKKMTVQVEMNPNIALLRIFPSISCDCIRAFFAPPMEGIVLQTYGGGNMPARRSDAFAVIKDGVKNGQIVVNCSQCLRGQVSPLYRTGQLLYECGVISGSDMTTEAALTKLAYVLAKKDLTLEDKKSLMGQNLRGELTVTKEQHHHYQDHNLVIEFAKYLNISSSMELKKLRKLLYPTLLCQAACEGDLELLKTLKRNGAFSVGLDHLHRSPLHCAAGRGHLEIVEFLLTSGVSVHAKDRNHSTPLMEAVRNGHMEIIDLLRKTGAHLSLNPLQVSIYLSMSAVANDVEQLKAWKAAGADLNCRDYDGRSVLHVACSLGRDEVVEFLLKNNADPFAVDSNGYNCLDKALINQHKKCAKLVRYYMENKTISNSNKVCKEDTAERCERRKKERKTHKNISYI</sequence>
<dbReference type="PROSITE" id="PS50297">
    <property type="entry name" value="ANK_REP_REGION"/>
    <property type="match status" value="3"/>
</dbReference>
<dbReference type="GO" id="GO:0006528">
    <property type="term" value="P:asparagine metabolic process"/>
    <property type="evidence" value="ECO:0007669"/>
    <property type="project" value="UniProtKB-ARBA"/>
</dbReference>
<feature type="domain" description="Asparaginase/glutaminase C-terminal" evidence="10">
    <location>
        <begin position="252"/>
        <end position="366"/>
    </location>
</feature>
<protein>
    <recommendedName>
        <fullName evidence="1">asparaginase</fullName>
        <ecNumber evidence="1">3.5.1.1</ecNumber>
    </recommendedName>
</protein>
<feature type="repeat" description="ANK" evidence="6">
    <location>
        <begin position="480"/>
        <end position="512"/>
    </location>
</feature>
<dbReference type="InterPro" id="IPR006034">
    <property type="entry name" value="Asparaginase/glutaminase-like"/>
</dbReference>
<keyword evidence="4 6" id="KW-0040">ANK repeat</keyword>
<gene>
    <name evidence="11" type="ORF">T12_3920</name>
</gene>
<dbReference type="InterPro" id="IPR037152">
    <property type="entry name" value="L-asparaginase_N_sf"/>
</dbReference>
<dbReference type="OrthoDB" id="542841at2759"/>
<dbReference type="InterPro" id="IPR027475">
    <property type="entry name" value="Asparaginase/glutaminase_AS2"/>
</dbReference>
<dbReference type="SUPFAM" id="SSF48403">
    <property type="entry name" value="Ankyrin repeat"/>
    <property type="match status" value="1"/>
</dbReference>
<reference evidence="11 12" key="1">
    <citation type="submission" date="2015-01" db="EMBL/GenBank/DDBJ databases">
        <title>Evolution of Trichinella species and genotypes.</title>
        <authorList>
            <person name="Korhonen P.K."/>
            <person name="Edoardo P."/>
            <person name="Giuseppe L.R."/>
            <person name="Gasser R.B."/>
        </authorList>
    </citation>
    <scope>NUCLEOTIDE SEQUENCE [LARGE SCALE GENOMIC DNA]</scope>
    <source>
        <strain evidence="11">ISS2496</strain>
    </source>
</reference>
<dbReference type="PROSITE" id="PS00144">
    <property type="entry name" value="ASN_GLN_ASE_1"/>
    <property type="match status" value="1"/>
</dbReference>
<dbReference type="InterPro" id="IPR036770">
    <property type="entry name" value="Ankyrin_rpt-contain_sf"/>
</dbReference>
<feature type="repeat" description="ANK" evidence="6">
    <location>
        <begin position="447"/>
        <end position="479"/>
    </location>
</feature>
<feature type="repeat" description="ANK" evidence="6">
    <location>
        <begin position="546"/>
        <end position="578"/>
    </location>
</feature>
<evidence type="ECO:0000256" key="7">
    <source>
        <dbReference type="PROSITE-ProRule" id="PRU10099"/>
    </source>
</evidence>
<dbReference type="Gene3D" id="3.40.50.40">
    <property type="match status" value="1"/>
</dbReference>
<evidence type="ECO:0000259" key="10">
    <source>
        <dbReference type="Pfam" id="PF17763"/>
    </source>
</evidence>
<dbReference type="PROSITE" id="PS50088">
    <property type="entry name" value="ANK_REPEAT"/>
    <property type="match status" value="3"/>
</dbReference>
<dbReference type="Pfam" id="PF12796">
    <property type="entry name" value="Ank_2"/>
    <property type="match status" value="2"/>
</dbReference>
<name>A0A0V0Z863_9BILA</name>
<dbReference type="PIRSF" id="PIRSF001220">
    <property type="entry name" value="L-ASNase_gatD"/>
    <property type="match status" value="1"/>
</dbReference>
<dbReference type="GO" id="GO:0004067">
    <property type="term" value="F:asparaginase activity"/>
    <property type="evidence" value="ECO:0007669"/>
    <property type="project" value="UniProtKB-UniRule"/>
</dbReference>
<dbReference type="EMBL" id="JYDQ01000311">
    <property type="protein sequence ID" value="KRY08775.1"/>
    <property type="molecule type" value="Genomic_DNA"/>
</dbReference>
<keyword evidence="12" id="KW-1185">Reference proteome</keyword>
<keyword evidence="3" id="KW-0378">Hydrolase</keyword>
<evidence type="ECO:0000256" key="8">
    <source>
        <dbReference type="PROSITE-ProRule" id="PRU10100"/>
    </source>
</evidence>
<dbReference type="PROSITE" id="PS00917">
    <property type="entry name" value="ASN_GLN_ASE_2"/>
    <property type="match status" value="1"/>
</dbReference>
<dbReference type="InterPro" id="IPR040919">
    <property type="entry name" value="Asparaginase_C"/>
</dbReference>
<evidence type="ECO:0000313" key="11">
    <source>
        <dbReference type="EMBL" id="KRY08775.1"/>
    </source>
</evidence>
<dbReference type="PIRSF" id="PIRSF500176">
    <property type="entry name" value="L_ASNase"/>
    <property type="match status" value="1"/>
</dbReference>
<feature type="active site" evidence="8">
    <location>
        <position position="131"/>
    </location>
</feature>
<dbReference type="SMART" id="SM00870">
    <property type="entry name" value="Asparaginase"/>
    <property type="match status" value="1"/>
</dbReference>
<evidence type="ECO:0000256" key="3">
    <source>
        <dbReference type="ARBA" id="ARBA00022801"/>
    </source>
</evidence>